<evidence type="ECO:0000256" key="23">
    <source>
        <dbReference type="ARBA" id="ARBA00033406"/>
    </source>
</evidence>
<keyword evidence="8" id="KW-1003">Cell membrane</keyword>
<evidence type="ECO:0000256" key="11">
    <source>
        <dbReference type="ARBA" id="ARBA00022692"/>
    </source>
</evidence>
<keyword evidence="10 25" id="KW-0808">Transferase</keyword>
<evidence type="ECO:0000256" key="21">
    <source>
        <dbReference type="ARBA" id="ARBA00032396"/>
    </source>
</evidence>
<comment type="similarity">
    <text evidence="5">Belongs to the CDS family.</text>
</comment>
<keyword evidence="9" id="KW-0444">Lipid biosynthesis</keyword>
<evidence type="ECO:0000256" key="13">
    <source>
        <dbReference type="ARBA" id="ARBA00022989"/>
    </source>
</evidence>
<keyword evidence="13 24" id="KW-1133">Transmembrane helix</keyword>
<gene>
    <name evidence="25" type="primary">cdsA</name>
    <name evidence="25" type="ORF">PDESU_00857</name>
</gene>
<protein>
    <recommendedName>
        <fullName evidence="7">Phosphatidate cytidylyltransferase</fullName>
        <ecNumber evidence="6">2.7.7.41</ecNumber>
    </recommendedName>
    <alternativeName>
        <fullName evidence="20">CDP-DAG synthase</fullName>
    </alternativeName>
    <alternativeName>
        <fullName evidence="22">CDP-DG synthase</fullName>
    </alternativeName>
    <alternativeName>
        <fullName evidence="18">CDP-diacylglycerol synthase</fullName>
    </alternativeName>
    <alternativeName>
        <fullName evidence="21">CDP-diglyceride pyrophosphorylase</fullName>
    </alternativeName>
    <alternativeName>
        <fullName evidence="23">CDP-diglyceride synthase</fullName>
    </alternativeName>
    <alternativeName>
        <fullName evidence="19">CTP:phosphatidate cytidylyltransferase</fullName>
    </alternativeName>
</protein>
<keyword evidence="16" id="KW-0594">Phospholipid biosynthesis</keyword>
<evidence type="ECO:0000256" key="9">
    <source>
        <dbReference type="ARBA" id="ARBA00022516"/>
    </source>
</evidence>
<dbReference type="PANTHER" id="PTHR46382:SF1">
    <property type="entry name" value="PHOSPHATIDATE CYTIDYLYLTRANSFERASE"/>
    <property type="match status" value="1"/>
</dbReference>
<evidence type="ECO:0000256" key="18">
    <source>
        <dbReference type="ARBA" id="ARBA00029893"/>
    </source>
</evidence>
<evidence type="ECO:0000256" key="15">
    <source>
        <dbReference type="ARBA" id="ARBA00023136"/>
    </source>
</evidence>
<evidence type="ECO:0000256" key="12">
    <source>
        <dbReference type="ARBA" id="ARBA00022695"/>
    </source>
</evidence>
<feature type="transmembrane region" description="Helical" evidence="24">
    <location>
        <begin position="31"/>
        <end position="48"/>
    </location>
</feature>
<evidence type="ECO:0000256" key="5">
    <source>
        <dbReference type="ARBA" id="ARBA00010185"/>
    </source>
</evidence>
<dbReference type="EMBL" id="CAAHFG010000001">
    <property type="protein sequence ID" value="VGO12306.1"/>
    <property type="molecule type" value="Genomic_DNA"/>
</dbReference>
<evidence type="ECO:0000256" key="16">
    <source>
        <dbReference type="ARBA" id="ARBA00023209"/>
    </source>
</evidence>
<feature type="transmembrane region" description="Helical" evidence="24">
    <location>
        <begin position="60"/>
        <end position="77"/>
    </location>
</feature>
<evidence type="ECO:0000256" key="8">
    <source>
        <dbReference type="ARBA" id="ARBA00022475"/>
    </source>
</evidence>
<evidence type="ECO:0000256" key="19">
    <source>
        <dbReference type="ARBA" id="ARBA00031825"/>
    </source>
</evidence>
<keyword evidence="11 24" id="KW-0812">Transmembrane</keyword>
<dbReference type="GO" id="GO:0016024">
    <property type="term" value="P:CDP-diacylglycerol biosynthetic process"/>
    <property type="evidence" value="ECO:0007669"/>
    <property type="project" value="TreeGrafter"/>
</dbReference>
<evidence type="ECO:0000256" key="10">
    <source>
        <dbReference type="ARBA" id="ARBA00022679"/>
    </source>
</evidence>
<keyword evidence="14" id="KW-0443">Lipid metabolism</keyword>
<dbReference type="RefSeq" id="WP_136077986.1">
    <property type="nucleotide sequence ID" value="NZ_CAAHFG010000001.1"/>
</dbReference>
<proteinExistence type="inferred from homology"/>
<evidence type="ECO:0000256" key="7">
    <source>
        <dbReference type="ARBA" id="ARBA00019373"/>
    </source>
</evidence>
<evidence type="ECO:0000313" key="25">
    <source>
        <dbReference type="EMBL" id="VGO12306.1"/>
    </source>
</evidence>
<evidence type="ECO:0000256" key="24">
    <source>
        <dbReference type="SAM" id="Phobius"/>
    </source>
</evidence>
<dbReference type="Pfam" id="PF01148">
    <property type="entry name" value="CTP_transf_1"/>
    <property type="match status" value="1"/>
</dbReference>
<reference evidence="25 26" key="1">
    <citation type="submission" date="2019-04" db="EMBL/GenBank/DDBJ databases">
        <authorList>
            <person name="Van Vliet M D."/>
        </authorList>
    </citation>
    <scope>NUCLEOTIDE SEQUENCE [LARGE SCALE GENOMIC DNA]</scope>
    <source>
        <strain evidence="25 26">F1</strain>
    </source>
</reference>
<evidence type="ECO:0000256" key="17">
    <source>
        <dbReference type="ARBA" id="ARBA00023264"/>
    </source>
</evidence>
<sequence length="281" mass="30565">MDKKRILIALSIAAVLIPAFSLVPCSWPIGLVGMLLFAGVGTWEFFGLLNAGGVKTSTKWGIGSGLVFVAATWFHMTGHLSNSLLWCILLLVIVSNFFRILAYTDLRKGLDSCMGTILGVVYVPLLWSFVVRLFLCGDLSKPGWAAFYVILCMKLADSGGYFFGTRFGKHKLAPTISPKKSWEGLLGGIVFCVAVNVLWVFISKGKLNSTIPLPIGHALVLGVLFPIVGTLGDLVESLFKRAVDVKDSNTMVYGLGGILDMVDSILFAAPMLYIYIELFLK</sequence>
<feature type="transmembrane region" description="Helical" evidence="24">
    <location>
        <begin position="146"/>
        <end position="163"/>
    </location>
</feature>
<accession>A0A6C2TYN5</accession>
<comment type="pathway">
    <text evidence="3">Phospholipid metabolism; CDP-diacylglycerol biosynthesis; CDP-diacylglycerol from sn-glycerol 3-phosphate: step 3/3.</text>
</comment>
<evidence type="ECO:0000256" key="1">
    <source>
        <dbReference type="ARBA" id="ARBA00001698"/>
    </source>
</evidence>
<keyword evidence="17" id="KW-1208">Phospholipid metabolism</keyword>
<dbReference type="EC" id="2.7.7.41" evidence="6"/>
<keyword evidence="12 25" id="KW-0548">Nucleotidyltransferase</keyword>
<dbReference type="GO" id="GO:0005886">
    <property type="term" value="C:plasma membrane"/>
    <property type="evidence" value="ECO:0007669"/>
    <property type="project" value="UniProtKB-SubCell"/>
</dbReference>
<evidence type="ECO:0000256" key="20">
    <source>
        <dbReference type="ARBA" id="ARBA00032253"/>
    </source>
</evidence>
<evidence type="ECO:0000256" key="4">
    <source>
        <dbReference type="ARBA" id="ARBA00005189"/>
    </source>
</evidence>
<evidence type="ECO:0000256" key="3">
    <source>
        <dbReference type="ARBA" id="ARBA00005119"/>
    </source>
</evidence>
<evidence type="ECO:0000256" key="6">
    <source>
        <dbReference type="ARBA" id="ARBA00012487"/>
    </source>
</evidence>
<keyword evidence="15 24" id="KW-0472">Membrane</keyword>
<comment type="subcellular location">
    <subcellularLocation>
        <location evidence="2">Cell membrane</location>
        <topology evidence="2">Multi-pass membrane protein</topology>
    </subcellularLocation>
</comment>
<dbReference type="Proteomes" id="UP000366872">
    <property type="component" value="Unassembled WGS sequence"/>
</dbReference>
<evidence type="ECO:0000256" key="2">
    <source>
        <dbReference type="ARBA" id="ARBA00004651"/>
    </source>
</evidence>
<feature type="transmembrane region" description="Helical" evidence="24">
    <location>
        <begin position="251"/>
        <end position="276"/>
    </location>
</feature>
<organism evidence="25 26">
    <name type="scientific">Pontiella desulfatans</name>
    <dbReference type="NCBI Taxonomy" id="2750659"/>
    <lineage>
        <taxon>Bacteria</taxon>
        <taxon>Pseudomonadati</taxon>
        <taxon>Kiritimatiellota</taxon>
        <taxon>Kiritimatiellia</taxon>
        <taxon>Kiritimatiellales</taxon>
        <taxon>Pontiellaceae</taxon>
        <taxon>Pontiella</taxon>
    </lineage>
</organism>
<comment type="pathway">
    <text evidence="4">Lipid metabolism.</text>
</comment>
<keyword evidence="26" id="KW-1185">Reference proteome</keyword>
<comment type="catalytic activity">
    <reaction evidence="1">
        <text>a 1,2-diacyl-sn-glycero-3-phosphate + CTP + H(+) = a CDP-1,2-diacyl-sn-glycerol + diphosphate</text>
        <dbReference type="Rhea" id="RHEA:16229"/>
        <dbReference type="ChEBI" id="CHEBI:15378"/>
        <dbReference type="ChEBI" id="CHEBI:33019"/>
        <dbReference type="ChEBI" id="CHEBI:37563"/>
        <dbReference type="ChEBI" id="CHEBI:58332"/>
        <dbReference type="ChEBI" id="CHEBI:58608"/>
        <dbReference type="EC" id="2.7.7.41"/>
    </reaction>
</comment>
<dbReference type="AlphaFoldDB" id="A0A6C2TYN5"/>
<name>A0A6C2TYN5_PONDE</name>
<feature type="transmembrane region" description="Helical" evidence="24">
    <location>
        <begin position="214"/>
        <end position="239"/>
    </location>
</feature>
<evidence type="ECO:0000256" key="14">
    <source>
        <dbReference type="ARBA" id="ARBA00023098"/>
    </source>
</evidence>
<feature type="transmembrane region" description="Helical" evidence="24">
    <location>
        <begin position="184"/>
        <end position="202"/>
    </location>
</feature>
<evidence type="ECO:0000256" key="22">
    <source>
        <dbReference type="ARBA" id="ARBA00032743"/>
    </source>
</evidence>
<feature type="transmembrane region" description="Helical" evidence="24">
    <location>
        <begin position="83"/>
        <end position="102"/>
    </location>
</feature>
<dbReference type="GO" id="GO:0004605">
    <property type="term" value="F:phosphatidate cytidylyltransferase activity"/>
    <property type="evidence" value="ECO:0007669"/>
    <property type="project" value="UniProtKB-EC"/>
</dbReference>
<evidence type="ECO:0000313" key="26">
    <source>
        <dbReference type="Proteomes" id="UP000366872"/>
    </source>
</evidence>
<dbReference type="PANTHER" id="PTHR46382">
    <property type="entry name" value="PHOSPHATIDATE CYTIDYLYLTRANSFERASE"/>
    <property type="match status" value="1"/>
</dbReference>
<feature type="transmembrane region" description="Helical" evidence="24">
    <location>
        <begin position="114"/>
        <end position="134"/>
    </location>
</feature>